<evidence type="ECO:0000313" key="2">
    <source>
        <dbReference type="EMBL" id="KAA8894134.1"/>
    </source>
</evidence>
<dbReference type="AlphaFoldDB" id="A0A5J5EFT0"/>
<keyword evidence="3" id="KW-1185">Reference proteome</keyword>
<name>A0A5J5EFT0_9PEZI</name>
<feature type="transmembrane region" description="Helical" evidence="1">
    <location>
        <begin position="133"/>
        <end position="156"/>
    </location>
</feature>
<dbReference type="InParanoid" id="A0A5J5EFT0"/>
<accession>A0A5J5EFT0</accession>
<keyword evidence="1" id="KW-1133">Transmembrane helix</keyword>
<evidence type="ECO:0000256" key="1">
    <source>
        <dbReference type="SAM" id="Phobius"/>
    </source>
</evidence>
<comment type="caution">
    <text evidence="2">The sequence shown here is derived from an EMBL/GenBank/DDBJ whole genome shotgun (WGS) entry which is preliminary data.</text>
</comment>
<dbReference type="Proteomes" id="UP000326924">
    <property type="component" value="Unassembled WGS sequence"/>
</dbReference>
<organism evidence="2 3">
    <name type="scientific">Sphaerosporella brunnea</name>
    <dbReference type="NCBI Taxonomy" id="1250544"/>
    <lineage>
        <taxon>Eukaryota</taxon>
        <taxon>Fungi</taxon>
        <taxon>Dikarya</taxon>
        <taxon>Ascomycota</taxon>
        <taxon>Pezizomycotina</taxon>
        <taxon>Pezizomycetes</taxon>
        <taxon>Pezizales</taxon>
        <taxon>Pyronemataceae</taxon>
        <taxon>Sphaerosporella</taxon>
    </lineage>
</organism>
<keyword evidence="1" id="KW-0812">Transmembrane</keyword>
<keyword evidence="1" id="KW-0472">Membrane</keyword>
<evidence type="ECO:0000313" key="3">
    <source>
        <dbReference type="Proteomes" id="UP000326924"/>
    </source>
</evidence>
<dbReference type="EMBL" id="VXIS01000362">
    <property type="protein sequence ID" value="KAA8894134.1"/>
    <property type="molecule type" value="Genomic_DNA"/>
</dbReference>
<reference evidence="2 3" key="1">
    <citation type="submission" date="2019-09" db="EMBL/GenBank/DDBJ databases">
        <title>Draft genome of the ectomycorrhizal ascomycete Sphaerosporella brunnea.</title>
        <authorList>
            <consortium name="DOE Joint Genome Institute"/>
            <person name="Benucci G.M."/>
            <person name="Marozzi G."/>
            <person name="Antonielli L."/>
            <person name="Sanchez S."/>
            <person name="Marco P."/>
            <person name="Wang X."/>
            <person name="Falini L.B."/>
            <person name="Barry K."/>
            <person name="Haridas S."/>
            <person name="Lipzen A."/>
            <person name="Labutti K."/>
            <person name="Grigoriev I.V."/>
            <person name="Murat C."/>
            <person name="Martin F."/>
            <person name="Albertini E."/>
            <person name="Donnini D."/>
            <person name="Bonito G."/>
        </authorList>
    </citation>
    <scope>NUCLEOTIDE SEQUENCE [LARGE SCALE GENOMIC DNA]</scope>
    <source>
        <strain evidence="2 3">Sb_GMNB300</strain>
    </source>
</reference>
<protein>
    <submittedName>
        <fullName evidence="2">Uncharacterized protein</fullName>
    </submittedName>
</protein>
<proteinExistence type="predicted"/>
<sequence length="185" mass="20224">MTSLLWRGFRGAAREGGGGHSPKARSDGTILSCGSSPHIPRPYRPYVFCILRSPAGGGGGVHQAPAEVAWAPRVGHTLLIFKPYRACICRQAINCHLENLSAGKLLASLPTLPRRAVFGLRQDRTPASSTVPLAWIFFSFSFFFFSLFFLALFGWLEKSCLGGLYVQRGVWCHSKLCHGTCVLPT</sequence>
<gene>
    <name evidence="2" type="ORF">FN846DRAFT_442926</name>
</gene>